<keyword evidence="8" id="KW-1185">Reference proteome</keyword>
<dbReference type="PROSITE" id="PS00688">
    <property type="entry name" value="SIGMA54_INTERACT_3"/>
    <property type="match status" value="1"/>
</dbReference>
<dbReference type="InterPro" id="IPR025944">
    <property type="entry name" value="Sigma_54_int_dom_CS"/>
</dbReference>
<dbReference type="PROSITE" id="PS00676">
    <property type="entry name" value="SIGMA54_INTERACT_2"/>
    <property type="match status" value="1"/>
</dbReference>
<dbReference type="Pfam" id="PF02954">
    <property type="entry name" value="HTH_8"/>
    <property type="match status" value="1"/>
</dbReference>
<evidence type="ECO:0000313" key="7">
    <source>
        <dbReference type="EMBL" id="PWK86622.1"/>
    </source>
</evidence>
<keyword evidence="5" id="KW-0804">Transcription</keyword>
<dbReference type="GO" id="GO:0005524">
    <property type="term" value="F:ATP binding"/>
    <property type="evidence" value="ECO:0007669"/>
    <property type="project" value="UniProtKB-KW"/>
</dbReference>
<evidence type="ECO:0000259" key="6">
    <source>
        <dbReference type="PROSITE" id="PS50045"/>
    </source>
</evidence>
<dbReference type="PANTHER" id="PTHR32071">
    <property type="entry name" value="TRANSCRIPTIONAL REGULATORY PROTEIN"/>
    <property type="match status" value="1"/>
</dbReference>
<dbReference type="Proteomes" id="UP000245812">
    <property type="component" value="Unassembled WGS sequence"/>
</dbReference>
<dbReference type="PANTHER" id="PTHR32071:SF120">
    <property type="entry name" value="TRANSCRIPTIONAL REGULATOR-RELATED"/>
    <property type="match status" value="1"/>
</dbReference>
<dbReference type="InterPro" id="IPR058031">
    <property type="entry name" value="AAA_lid_NorR"/>
</dbReference>
<dbReference type="RefSeq" id="WP_109723632.1">
    <property type="nucleotide sequence ID" value="NZ_MSZV01000100.1"/>
</dbReference>
<dbReference type="Gene3D" id="1.10.8.60">
    <property type="match status" value="1"/>
</dbReference>
<accession>A0A316HZM9</accession>
<dbReference type="CDD" id="cd00009">
    <property type="entry name" value="AAA"/>
    <property type="match status" value="1"/>
</dbReference>
<dbReference type="AlphaFoldDB" id="A0A316HZM9"/>
<dbReference type="OrthoDB" id="9804019at2"/>
<dbReference type="InterPro" id="IPR002197">
    <property type="entry name" value="HTH_Fis"/>
</dbReference>
<dbReference type="InterPro" id="IPR002078">
    <property type="entry name" value="Sigma_54_int"/>
</dbReference>
<dbReference type="InterPro" id="IPR009057">
    <property type="entry name" value="Homeodomain-like_sf"/>
</dbReference>
<reference evidence="7 8" key="1">
    <citation type="submission" date="2018-05" db="EMBL/GenBank/DDBJ databases">
        <title>Genomic Encyclopedia of Type Strains, Phase IV (KMG-IV): sequencing the most valuable type-strain genomes for metagenomic binning, comparative biology and taxonomic classification.</title>
        <authorList>
            <person name="Goeker M."/>
        </authorList>
    </citation>
    <scope>NUCLEOTIDE SEQUENCE [LARGE SCALE GENOMIC DNA]</scope>
    <source>
        <strain evidence="7 8">DSM 14263</strain>
    </source>
</reference>
<keyword evidence="1" id="KW-0547">Nucleotide-binding</keyword>
<dbReference type="GO" id="GO:0043565">
    <property type="term" value="F:sequence-specific DNA binding"/>
    <property type="evidence" value="ECO:0007669"/>
    <property type="project" value="InterPro"/>
</dbReference>
<dbReference type="Gene3D" id="3.40.50.300">
    <property type="entry name" value="P-loop containing nucleotide triphosphate hydrolases"/>
    <property type="match status" value="1"/>
</dbReference>
<evidence type="ECO:0000256" key="1">
    <source>
        <dbReference type="ARBA" id="ARBA00022741"/>
    </source>
</evidence>
<dbReference type="InterPro" id="IPR045343">
    <property type="entry name" value="VpsR"/>
</dbReference>
<dbReference type="Pfam" id="PF20161">
    <property type="entry name" value="VpsR"/>
    <property type="match status" value="1"/>
</dbReference>
<evidence type="ECO:0000256" key="3">
    <source>
        <dbReference type="ARBA" id="ARBA00023015"/>
    </source>
</evidence>
<dbReference type="InterPro" id="IPR025943">
    <property type="entry name" value="Sigma_54_int_dom_ATP-bd_2"/>
</dbReference>
<organism evidence="7 8">
    <name type="scientific">Fulvimonas soli</name>
    <dbReference type="NCBI Taxonomy" id="155197"/>
    <lineage>
        <taxon>Bacteria</taxon>
        <taxon>Pseudomonadati</taxon>
        <taxon>Pseudomonadota</taxon>
        <taxon>Gammaproteobacteria</taxon>
        <taxon>Lysobacterales</taxon>
        <taxon>Rhodanobacteraceae</taxon>
        <taxon>Fulvimonas</taxon>
    </lineage>
</organism>
<keyword evidence="2" id="KW-0067">ATP-binding</keyword>
<dbReference type="GO" id="GO:0006355">
    <property type="term" value="P:regulation of DNA-templated transcription"/>
    <property type="evidence" value="ECO:0007669"/>
    <property type="project" value="InterPro"/>
</dbReference>
<dbReference type="SUPFAM" id="SSF52172">
    <property type="entry name" value="CheY-like"/>
    <property type="match status" value="1"/>
</dbReference>
<dbReference type="Pfam" id="PF25601">
    <property type="entry name" value="AAA_lid_14"/>
    <property type="match status" value="1"/>
</dbReference>
<protein>
    <submittedName>
        <fullName evidence="7">DNA-binding NtrC family response regulator</fullName>
    </submittedName>
</protein>
<evidence type="ECO:0000313" key="8">
    <source>
        <dbReference type="Proteomes" id="UP000245812"/>
    </source>
</evidence>
<proteinExistence type="predicted"/>
<keyword evidence="4 7" id="KW-0238">DNA-binding</keyword>
<dbReference type="InterPro" id="IPR003593">
    <property type="entry name" value="AAA+_ATPase"/>
</dbReference>
<evidence type="ECO:0000256" key="5">
    <source>
        <dbReference type="ARBA" id="ARBA00023163"/>
    </source>
</evidence>
<dbReference type="SUPFAM" id="SSF52540">
    <property type="entry name" value="P-loop containing nucleoside triphosphate hydrolases"/>
    <property type="match status" value="1"/>
</dbReference>
<sequence>MHTSGAATRRCVVWFGQPDRAEQDALALAGWPVRVADAGSDGVGIRNGDIVVALADLRVDDRGVHEAMERMVAEHPGVPWIALVSPETPAREPTVKRVLRDCIDFFTSPIDTERLQQALARLSGSGRLRGGGPADIAGMVGESRVMHQLRATIRKYAPVDLPVLITGETGTGKEVAASALHRLSARAERPFVPINCGALPPNLVQSELFGHERGAFTGANARRVGHIESASGGTVFLDEIGDLPLDAQTSLLRFLQEGTFERLGSSQPIRADVRVLAATHVDLEKAVAEGRFREDLYYRLNVLRLPMPPLRERGGDVELLAQFFLEQFRQQHRTGQPVSFSASARRAMRAFAWPGNVRELLNRVQRAAVVAEGPLIDTADLDLPAQPAERSVAAGLGEARILAERDAILACLRETRFNISECARRLRISRVTVYRLCKKHRLALDELR</sequence>
<dbReference type="PROSITE" id="PS50045">
    <property type="entry name" value="SIGMA54_INTERACT_4"/>
    <property type="match status" value="1"/>
</dbReference>
<evidence type="ECO:0000256" key="2">
    <source>
        <dbReference type="ARBA" id="ARBA00022840"/>
    </source>
</evidence>
<dbReference type="SUPFAM" id="SSF46689">
    <property type="entry name" value="Homeodomain-like"/>
    <property type="match status" value="1"/>
</dbReference>
<comment type="caution">
    <text evidence="7">The sequence shown here is derived from an EMBL/GenBank/DDBJ whole genome shotgun (WGS) entry which is preliminary data.</text>
</comment>
<evidence type="ECO:0000256" key="4">
    <source>
        <dbReference type="ARBA" id="ARBA00023125"/>
    </source>
</evidence>
<feature type="domain" description="Sigma-54 factor interaction" evidence="6">
    <location>
        <begin position="139"/>
        <end position="369"/>
    </location>
</feature>
<dbReference type="SMART" id="SM00382">
    <property type="entry name" value="AAA"/>
    <property type="match status" value="1"/>
</dbReference>
<keyword evidence="3" id="KW-0805">Transcription regulation</keyword>
<dbReference type="Pfam" id="PF00158">
    <property type="entry name" value="Sigma54_activat"/>
    <property type="match status" value="1"/>
</dbReference>
<dbReference type="InterPro" id="IPR027417">
    <property type="entry name" value="P-loop_NTPase"/>
</dbReference>
<dbReference type="FunFam" id="3.40.50.300:FF:000006">
    <property type="entry name" value="DNA-binding transcriptional regulator NtrC"/>
    <property type="match status" value="1"/>
</dbReference>
<gene>
    <name evidence="7" type="ORF">C7456_10712</name>
</gene>
<name>A0A316HZM9_9GAMM</name>
<dbReference type="Gene3D" id="1.10.10.60">
    <property type="entry name" value="Homeodomain-like"/>
    <property type="match status" value="1"/>
</dbReference>
<dbReference type="EMBL" id="QGHC01000007">
    <property type="protein sequence ID" value="PWK86622.1"/>
    <property type="molecule type" value="Genomic_DNA"/>
</dbReference>
<dbReference type="InterPro" id="IPR011006">
    <property type="entry name" value="CheY-like_superfamily"/>
</dbReference>